<accession>A0A0D2MR93</accession>
<dbReference type="STRING" id="145388.A0A0D2MR93"/>
<organism evidence="3 4">
    <name type="scientific">Monoraphidium neglectum</name>
    <dbReference type="NCBI Taxonomy" id="145388"/>
    <lineage>
        <taxon>Eukaryota</taxon>
        <taxon>Viridiplantae</taxon>
        <taxon>Chlorophyta</taxon>
        <taxon>core chlorophytes</taxon>
        <taxon>Chlorophyceae</taxon>
        <taxon>CS clade</taxon>
        <taxon>Sphaeropleales</taxon>
        <taxon>Selenastraceae</taxon>
        <taxon>Monoraphidium</taxon>
    </lineage>
</organism>
<feature type="compositionally biased region" description="Polar residues" evidence="1">
    <location>
        <begin position="1"/>
        <end position="19"/>
    </location>
</feature>
<dbReference type="PROSITE" id="PS50056">
    <property type="entry name" value="TYR_PHOSPHATASE_2"/>
    <property type="match status" value="1"/>
</dbReference>
<evidence type="ECO:0000259" key="2">
    <source>
        <dbReference type="PROSITE" id="PS50056"/>
    </source>
</evidence>
<protein>
    <recommendedName>
        <fullName evidence="2">Tyrosine specific protein phosphatases domain-containing protein</fullName>
    </recommendedName>
</protein>
<dbReference type="OrthoDB" id="9988524at2759"/>
<proteinExistence type="predicted"/>
<keyword evidence="4" id="KW-1185">Reference proteome</keyword>
<dbReference type="GO" id="GO:0004721">
    <property type="term" value="F:phosphoprotein phosphatase activity"/>
    <property type="evidence" value="ECO:0007669"/>
    <property type="project" value="InterPro"/>
</dbReference>
<dbReference type="SUPFAM" id="SSF52799">
    <property type="entry name" value="(Phosphotyrosine protein) phosphatases II"/>
    <property type="match status" value="1"/>
</dbReference>
<evidence type="ECO:0000313" key="3">
    <source>
        <dbReference type="EMBL" id="KIZ05110.1"/>
    </source>
</evidence>
<dbReference type="Proteomes" id="UP000054498">
    <property type="component" value="Unassembled WGS sequence"/>
</dbReference>
<dbReference type="EMBL" id="KK100556">
    <property type="protein sequence ID" value="KIZ05110.1"/>
    <property type="molecule type" value="Genomic_DNA"/>
</dbReference>
<gene>
    <name evidence="3" type="ORF">MNEG_2846</name>
</gene>
<dbReference type="InterPro" id="IPR000387">
    <property type="entry name" value="Tyr_Pase_dom"/>
</dbReference>
<evidence type="ECO:0000256" key="1">
    <source>
        <dbReference type="SAM" id="MobiDB-lite"/>
    </source>
</evidence>
<feature type="domain" description="Tyrosine specific protein phosphatases" evidence="2">
    <location>
        <begin position="182"/>
        <end position="220"/>
    </location>
</feature>
<dbReference type="RefSeq" id="XP_013904129.1">
    <property type="nucleotide sequence ID" value="XM_014048675.1"/>
</dbReference>
<evidence type="ECO:0000313" key="4">
    <source>
        <dbReference type="Proteomes" id="UP000054498"/>
    </source>
</evidence>
<dbReference type="Gene3D" id="3.90.190.10">
    <property type="entry name" value="Protein tyrosine phosphatase superfamily"/>
    <property type="match status" value="1"/>
</dbReference>
<name>A0A0D2MR93_9CHLO</name>
<feature type="region of interest" description="Disordered" evidence="1">
    <location>
        <begin position="1"/>
        <end position="26"/>
    </location>
</feature>
<dbReference type="Pfam" id="PF13350">
    <property type="entry name" value="Y_phosphatase3"/>
    <property type="match status" value="1"/>
</dbReference>
<dbReference type="KEGG" id="mng:MNEG_2846"/>
<dbReference type="AlphaFoldDB" id="A0A0D2MR93"/>
<reference evidence="3 4" key="1">
    <citation type="journal article" date="2013" name="BMC Genomics">
        <title>Reconstruction of the lipid metabolism for the microalga Monoraphidium neglectum from its genome sequence reveals characteristics suitable for biofuel production.</title>
        <authorList>
            <person name="Bogen C."/>
            <person name="Al-Dilaimi A."/>
            <person name="Albersmeier A."/>
            <person name="Wichmann J."/>
            <person name="Grundmann M."/>
            <person name="Rupp O."/>
            <person name="Lauersen K.J."/>
            <person name="Blifernez-Klassen O."/>
            <person name="Kalinowski J."/>
            <person name="Goesmann A."/>
            <person name="Mussgnug J.H."/>
            <person name="Kruse O."/>
        </authorList>
    </citation>
    <scope>NUCLEOTIDE SEQUENCE [LARGE SCALE GENOMIC DNA]</scope>
    <source>
        <strain evidence="3 4">SAG 48.87</strain>
    </source>
</reference>
<dbReference type="GeneID" id="25735724"/>
<dbReference type="InterPro" id="IPR026893">
    <property type="entry name" value="Tyr/Ser_Pase_IphP-type"/>
</dbReference>
<sequence length="322" mass="35080">MVQTRASSARASSNGTTHEASAPSPGHAVAARWDDVHNFRDIADADPRILPDVRQLYNDLSVKELIDLRSSDELSNLPDEHFTVFEGIGFCKYVRDYVTNRSVPNPLATTVTDKDIMRVHIPPLEKHRLYRSLISRMPLRTAAYVVATSIVNKEAGRAAAINEVNAAGLEGLYEILLDTAKMEWVAALQRVLTAAEKGRPVLFFCKAGKDRTGILAALLLSILGVPEDRIIADYVKSDEWHHVALAGIENDSRAAALDRAKFERAPAEAIRHALQHMRRTAGGVEAYLLGAGLTADEMRRLRAALLRPGAAVAAAGGAHAKL</sequence>
<dbReference type="InterPro" id="IPR029021">
    <property type="entry name" value="Prot-tyrosine_phosphatase-like"/>
</dbReference>